<dbReference type="EMBL" id="OB703617">
    <property type="protein sequence ID" value="CAD7238552.1"/>
    <property type="molecule type" value="Genomic_DNA"/>
</dbReference>
<gene>
    <name evidence="7" type="ORF">CTOB1V02_LOCUS16367</name>
</gene>
<proteinExistence type="predicted"/>
<dbReference type="GO" id="GO:0012505">
    <property type="term" value="C:endomembrane system"/>
    <property type="evidence" value="ECO:0007669"/>
    <property type="project" value="UniProtKB-SubCell"/>
</dbReference>
<dbReference type="InterPro" id="IPR050133">
    <property type="entry name" value="NqrDE/RnfAE_oxidrdctase"/>
</dbReference>
<dbReference type="PANTHER" id="PTHR30335">
    <property type="entry name" value="INTEGRAL MEMBRANE PROTEIN OF SOXR-REDUCING COMPLEX"/>
    <property type="match status" value="1"/>
</dbReference>
<evidence type="ECO:0000256" key="4">
    <source>
        <dbReference type="ARBA" id="ARBA00022967"/>
    </source>
</evidence>
<evidence type="ECO:0000256" key="1">
    <source>
        <dbReference type="ARBA" id="ARBA00004127"/>
    </source>
</evidence>
<evidence type="ECO:0000256" key="2">
    <source>
        <dbReference type="ARBA" id="ARBA00022448"/>
    </source>
</evidence>
<keyword evidence="5" id="KW-1133">Transmembrane helix</keyword>
<organism evidence="7">
    <name type="scientific">Cyprideis torosa</name>
    <dbReference type="NCBI Taxonomy" id="163714"/>
    <lineage>
        <taxon>Eukaryota</taxon>
        <taxon>Metazoa</taxon>
        <taxon>Ecdysozoa</taxon>
        <taxon>Arthropoda</taxon>
        <taxon>Crustacea</taxon>
        <taxon>Oligostraca</taxon>
        <taxon>Ostracoda</taxon>
        <taxon>Podocopa</taxon>
        <taxon>Podocopida</taxon>
        <taxon>Cytherocopina</taxon>
        <taxon>Cytheroidea</taxon>
        <taxon>Cytherideidae</taxon>
        <taxon>Cyprideis</taxon>
    </lineage>
</organism>
<dbReference type="AlphaFoldDB" id="A0A7R8WUR5"/>
<keyword evidence="3" id="KW-0812">Transmembrane</keyword>
<dbReference type="GO" id="GO:0005886">
    <property type="term" value="C:plasma membrane"/>
    <property type="evidence" value="ECO:0007669"/>
    <property type="project" value="TreeGrafter"/>
</dbReference>
<keyword evidence="2" id="KW-0813">Transport</keyword>
<accession>A0A7R8WUR5</accession>
<reference evidence="7" key="1">
    <citation type="submission" date="2020-11" db="EMBL/GenBank/DDBJ databases">
        <authorList>
            <person name="Tran Van P."/>
        </authorList>
    </citation>
    <scope>NUCLEOTIDE SEQUENCE</scope>
</reference>
<dbReference type="Pfam" id="PF02508">
    <property type="entry name" value="Rnf-Nqr"/>
    <property type="match status" value="2"/>
</dbReference>
<evidence type="ECO:0000256" key="5">
    <source>
        <dbReference type="ARBA" id="ARBA00022989"/>
    </source>
</evidence>
<evidence type="ECO:0000256" key="6">
    <source>
        <dbReference type="ARBA" id="ARBA00023136"/>
    </source>
</evidence>
<evidence type="ECO:0000256" key="3">
    <source>
        <dbReference type="ARBA" id="ARBA00022692"/>
    </source>
</evidence>
<protein>
    <submittedName>
        <fullName evidence="7">Uncharacterized protein</fullName>
    </submittedName>
</protein>
<dbReference type="InterPro" id="IPR003667">
    <property type="entry name" value="NqrDE/RnfAE"/>
</dbReference>
<evidence type="ECO:0000313" key="7">
    <source>
        <dbReference type="EMBL" id="CAD7238552.1"/>
    </source>
</evidence>
<keyword evidence="6" id="KW-0472">Membrane</keyword>
<comment type="subcellular location">
    <subcellularLocation>
        <location evidence="1">Endomembrane system</location>
        <topology evidence="1">Multi-pass membrane protein</topology>
    </subcellularLocation>
</comment>
<dbReference type="PANTHER" id="PTHR30335:SF0">
    <property type="entry name" value="ION-TRANSLOCATING OXIDOREDUCTASE COMPLEX SUBUNIT A"/>
    <property type="match status" value="1"/>
</dbReference>
<sequence>MSAGFTFALLCIGIIREVLGNGSLFNVDLFGAGFEPWIVMILPPGGFFALGFLLLGFNWYTNKRVEKKKLNARVTQKIQTAFRLGLANIFVMVITAICSYLLNTYVLIYAPYLRLISFIIVIASTVQFVEMAIKKFSPELFKALGIFLPLITTNCAILGLALFSTNKGYGFTEGLIYALGAGGGVTLALVLLAGVREETRLLNIPKVIQGTALNLIIAGIISMAFMGFAGLFSSH</sequence>
<keyword evidence="4" id="KW-1278">Translocase</keyword>
<name>A0A7R8WUR5_9CRUS</name>